<feature type="compositionally biased region" description="Polar residues" evidence="2">
    <location>
        <begin position="1025"/>
        <end position="1052"/>
    </location>
</feature>
<accession>A0A8C4VEP3</accession>
<dbReference type="InterPro" id="IPR007751">
    <property type="entry name" value="DUF676_lipase-like"/>
</dbReference>
<dbReference type="InterPro" id="IPR029058">
    <property type="entry name" value="AB_hydrolase_fold"/>
</dbReference>
<evidence type="ECO:0000313" key="4">
    <source>
        <dbReference type="Ensembl" id="ENSFTIP00000025268.1"/>
    </source>
</evidence>
<comment type="similarity">
    <text evidence="1">Belongs to the FAM135 family.</text>
</comment>
<reference evidence="4" key="1">
    <citation type="submission" date="2025-08" db="UniProtKB">
        <authorList>
            <consortium name="Ensembl"/>
        </authorList>
    </citation>
    <scope>IDENTIFICATION</scope>
</reference>
<dbReference type="FunFam" id="3.40.50.1820:FF:000004">
    <property type="entry name" value="Protein FAM135A isoform a"/>
    <property type="match status" value="1"/>
</dbReference>
<dbReference type="Proteomes" id="UP000694562">
    <property type="component" value="Unplaced"/>
</dbReference>
<feature type="region of interest" description="Disordered" evidence="2">
    <location>
        <begin position="1"/>
        <end position="193"/>
    </location>
</feature>
<feature type="compositionally biased region" description="Basic and acidic residues" evidence="2">
    <location>
        <begin position="1007"/>
        <end position="1024"/>
    </location>
</feature>
<feature type="compositionally biased region" description="Polar residues" evidence="2">
    <location>
        <begin position="992"/>
        <end position="1006"/>
    </location>
</feature>
<dbReference type="Pfam" id="PF05057">
    <property type="entry name" value="DUF676"/>
    <property type="match status" value="1"/>
</dbReference>
<dbReference type="OMA" id="TIHACLV"/>
<organism evidence="4 5">
    <name type="scientific">Falco tinnunculus</name>
    <name type="common">Common kestrel</name>
    <dbReference type="NCBI Taxonomy" id="100819"/>
    <lineage>
        <taxon>Eukaryota</taxon>
        <taxon>Metazoa</taxon>
        <taxon>Chordata</taxon>
        <taxon>Craniata</taxon>
        <taxon>Vertebrata</taxon>
        <taxon>Euteleostomi</taxon>
        <taxon>Archelosauria</taxon>
        <taxon>Archosauria</taxon>
        <taxon>Dinosauria</taxon>
        <taxon>Saurischia</taxon>
        <taxon>Theropoda</taxon>
        <taxon>Coelurosauria</taxon>
        <taxon>Aves</taxon>
        <taxon>Neognathae</taxon>
        <taxon>Neoaves</taxon>
        <taxon>Telluraves</taxon>
        <taxon>Australaves</taxon>
        <taxon>Falconiformes</taxon>
        <taxon>Falconidae</taxon>
        <taxon>Falco</taxon>
    </lineage>
</organism>
<evidence type="ECO:0000313" key="5">
    <source>
        <dbReference type="Proteomes" id="UP000694562"/>
    </source>
</evidence>
<protein>
    <submittedName>
        <fullName evidence="4">Family with sequence similarity 135 member A</fullName>
    </submittedName>
</protein>
<dbReference type="InterPro" id="IPR022122">
    <property type="entry name" value="DUF3657"/>
</dbReference>
<feature type="compositionally biased region" description="Pro residues" evidence="2">
    <location>
        <begin position="115"/>
        <end position="135"/>
    </location>
</feature>
<name>A0A8C4VEP3_FALTI</name>
<feature type="region of interest" description="Disordered" evidence="2">
    <location>
        <begin position="937"/>
        <end position="967"/>
    </location>
</feature>
<dbReference type="Ensembl" id="ENSFTIT00000026332.1">
    <property type="protein sequence ID" value="ENSFTIP00000025268.1"/>
    <property type="gene ID" value="ENSFTIG00000016082.1"/>
</dbReference>
<dbReference type="InterPro" id="IPR044294">
    <property type="entry name" value="Lipase-like"/>
</dbReference>
<dbReference type="PANTHER" id="PTHR12482">
    <property type="entry name" value="LIPASE ROG1-RELATED-RELATED"/>
    <property type="match status" value="1"/>
</dbReference>
<feature type="compositionally biased region" description="Pro residues" evidence="2">
    <location>
        <begin position="242"/>
        <end position="252"/>
    </location>
</feature>
<feature type="region of interest" description="Disordered" evidence="2">
    <location>
        <begin position="981"/>
        <end position="1054"/>
    </location>
</feature>
<dbReference type="Pfam" id="PF12394">
    <property type="entry name" value="DUF3657"/>
    <property type="match status" value="1"/>
</dbReference>
<keyword evidence="5" id="KW-1185">Reference proteome</keyword>
<feature type="region of interest" description="Disordered" evidence="2">
    <location>
        <begin position="229"/>
        <end position="272"/>
    </location>
</feature>
<feature type="compositionally biased region" description="Polar residues" evidence="2">
    <location>
        <begin position="1316"/>
        <end position="1332"/>
    </location>
</feature>
<feature type="compositionally biased region" description="Basic and acidic residues" evidence="2">
    <location>
        <begin position="1293"/>
        <end position="1309"/>
    </location>
</feature>
<sequence length="1808" mass="197549">MRMPPPPPRGLEAAHYLPSRTRAGAPRLGPRSCQPRVAFPLRAAPSTAGGAASRPGRRVPGTVLVATGRAGPPAGRRPPAPSAVRHEGSAGGTGPQADPQGQAGTGHVPSARGPAWPPPPGAPGLHPRPPQPGPAEPREEPEPRPGPARQQGEHEPAPGAAAGPAGLRLPAAAAGAARATPQSQWRRGEPGAGAEDAAAAGCAAAGLCLAAGAAPPAAAARLRQLPGAGEQEAALGRRGRLPAPPSLPPPRPVQSGCRRHGPPREQQAPASDACVTPSRCCRGLDSAGSAGEEAAGDRRAAAAAPLCPSFYQIRASMKIPPRIPHKLEASLLHATGADLAFPASIHDNVVCSKTFQILYKNEEVSVNDVMIFKIKMLLDERKIEESLNEMNFLLTLDLHFTDTDYSPDDLSTLQPISSRTLKLHFNLHRGLHHYVNVMFDYFHLSVISVIVHASLVALHQPLISFPRPVKNTWLNRNAPAQNRDSVIPSLESVVFGNNYTKQLSADGCSFVVSESFLSHAYNFHSTLCASLLLAFKGLHSYFIVITKELPSSHRIELAKASMQVLYERLLRRKYPRTQRDAYLENIDVEVRLTELCEEVKKMENPDELAELINMNLAQLCSLLMALWGQFLEVITLQEDVIALLAQEHHTLRVRRFAEAFFCLEHPRQAALAYQELHAQSHLQMCAAIKNTSFCSSLPPLPIECSELDGDMNSLPIIFEDRYLDSITEDLDVPWLVVQSLPRSESNKLDKFEAEEGFVAGFTSPELKIRPAGASNLWHSESEKMLTKTLKGKNEDANKSKVKVTKLMKTMKPENTKKVVKQNSKDSVVLVGYKCLKSAALEDTSRSSEGRPSYNANEGLDPTLGGFPCDTKTCTRQVSQRELPFLPSGTEEKTAKIEGIQPGPGSPVHCENLAIFGRLTISQTGSGTIQADSALQPRGTLEGCHGSQPPSSGVRTIEVKPSNRNPYEGEKVTVHIGSWAEFPQDGAPREDLQTPNIQSSESGNKLSSGEHEPVLEKEDVHERNFRQTSDILTKMRSNQPTLSTKESQLSASGDMTKLPDVSVTYASSRFSDSGVESEPSSFATHPNPDQVFENVQGQSAYNGERVFPQLLLKPDCAIKNTIESHCTESTSAVSEIQSSLTSINSLPSDDDELSPDENSKISVVPECQLSDSKTVLDLGAIDLPKCDDSKKSNTNLQQPCVVFSGYSDSKTLSIHSSLSGTKDLLHLVVSGEDTSTDVKNYSPQADLGTTCEDLERHLNIAEETVKLHLEITCMGEPCVVSGSSSVDAVYEVEKTNEGKHNEPLELKETTEELSVAKSETGTDNPSPTSSTDMVKQGLVENYFGSRSSTDISDIWPMDNSNPVSPQKETYEKQIICSSQQDEEEEDDQEMIENGYYEETDYSILDGASSADQDHGSAEERALKSERIDSGHLRDGMTVPPVCTPGCLSFPSSLRDSPCNVICSSRNKSDAITQQPGSTSYSSASSVSWYESSPKPQMLAFLQAKEELKQLKLPGFMYSDVFKLASSIPYFSMEEDDCSEEGIHLIVCVHGLDGNSADLRLVKTYIELGLPGGRIDFLMSERNQNDTFADFDSMTDRLLDEIIQYIQIYNLTLSKISFIGHSLGNLIIRSVLTRPRFKYYLNKLHTFLSLSGPHLGTLYNSSALVNTGLWFMQKWKKSGSLLQLTCRDHSDPRQTFLYKLSKKAGLHYFKNIVLVGSLQDRYVPYHSARIEMCKTALKDKQSGPIYAEMIQNLLLPVLQNKDCNLVRYNVINALPNTADSLIGRAAHIAVLDSEIFLEKFFLVAALKYFQ</sequence>
<evidence type="ECO:0000256" key="2">
    <source>
        <dbReference type="SAM" id="MobiDB-lite"/>
    </source>
</evidence>
<dbReference type="OrthoDB" id="273452at2759"/>
<feature type="region of interest" description="Disordered" evidence="2">
    <location>
        <begin position="1293"/>
        <end position="1334"/>
    </location>
</feature>
<dbReference type="PANTHER" id="PTHR12482:SF40">
    <property type="entry name" value="PROTEIN FAM135A"/>
    <property type="match status" value="1"/>
</dbReference>
<reference evidence="4" key="2">
    <citation type="submission" date="2025-09" db="UniProtKB">
        <authorList>
            <consortium name="Ensembl"/>
        </authorList>
    </citation>
    <scope>IDENTIFICATION</scope>
</reference>
<evidence type="ECO:0000256" key="1">
    <source>
        <dbReference type="ARBA" id="ARBA00007949"/>
    </source>
</evidence>
<dbReference type="Gene3D" id="3.40.50.1820">
    <property type="entry name" value="alpha/beta hydrolase"/>
    <property type="match status" value="1"/>
</dbReference>
<feature type="domain" description="DUF676" evidence="3">
    <location>
        <begin position="1538"/>
        <end position="1732"/>
    </location>
</feature>
<dbReference type="SUPFAM" id="SSF53474">
    <property type="entry name" value="alpha/beta-Hydrolases"/>
    <property type="match status" value="1"/>
</dbReference>
<proteinExistence type="inferred from homology"/>
<feature type="region of interest" description="Disordered" evidence="2">
    <location>
        <begin position="841"/>
        <end position="861"/>
    </location>
</feature>
<feature type="compositionally biased region" description="Low complexity" evidence="2">
    <location>
        <begin position="157"/>
        <end position="179"/>
    </location>
</feature>
<evidence type="ECO:0000259" key="3">
    <source>
        <dbReference type="Pfam" id="PF05057"/>
    </source>
</evidence>